<sequence length="806" mass="91986">MAHHEFLPLCDVLFNIISLASYFCDVVFDVVMAYALFERGRHIWFAVSLTFVSTSLILSQVISLNWYLRTCETKRFIKENSKNEAELNGNEGVLANRHHVVRWLVVFVHFIQCGILWRYFKLFIPVDLRYVKHEVRDLCMLRLFHAFCEAAPMLLIQLYLLWQETSPRELSDLNIVSTVLSLFSVCWALASFSKNVRLQNVHRLVLTWLGVISQFLWRLGTVASRVTVLTVYATLYGYWVFLVIGLHWISMFLWLISPKNVFHGEHMSRQRKAAFSALIAIVYIFSYINLQEVNPRQKMITFYVVMFLENSLLVIAWLVGVWDEAPWYRDTVPFFVLVSFATGMAFMMLYYRYFHVRRYRLSNQVKGHQNVSSPFSCLFMSGGRLSNQVQGHQNVSSMFWLRYETGGRPSNNNCDSTQRLSNTEGVVCKEDRSSLCNKTQGSQQNGKTVSNGYQRYSNGYLPYNHGGIPGVFNCRFNNPAVSAAATKRKKKKPTSFVPPPIVTMPSVGLPAQQKDCEFTEGPLSNGSSAAMLAEQPSIAGGSSENEASSVGSRVNIQQKLQEKKQKQLAELRVIEEEIKQGKIPRPGGSGAPSGVGEDFGSLPRQPIPRAKRHSQGGWSPPSPPTSRALPPPYSYHLLPPPSSRAKHRANTPEILLAPHYLENNGLYYGWDHDRAPVYRLSDDEHIERDCSSERASNFSDTVMTKEVDQTNAHPQGLVMYKSYRIPSDMDSQISLPRSYTLPREFKYYRRPKSRKAIRSEHFVASTNSSDGDVDSGDETPHHNQPRVARLRPYRGYVRRDLHETKL</sequence>
<evidence type="ECO:0000256" key="3">
    <source>
        <dbReference type="ARBA" id="ARBA00022475"/>
    </source>
</evidence>
<evidence type="ECO:0000256" key="5">
    <source>
        <dbReference type="ARBA" id="ARBA00022989"/>
    </source>
</evidence>
<name>A0A7R9H7D2_TIMCR</name>
<feature type="transmembrane region" description="Helical" evidence="7">
    <location>
        <begin position="235"/>
        <end position="257"/>
    </location>
</feature>
<dbReference type="AlphaFoldDB" id="A0A7R9H7D2"/>
<dbReference type="GO" id="GO:0005886">
    <property type="term" value="C:plasma membrane"/>
    <property type="evidence" value="ECO:0007669"/>
    <property type="project" value="UniProtKB-SubCell"/>
</dbReference>
<feature type="transmembrane region" description="Helical" evidence="7">
    <location>
        <begin position="204"/>
        <end position="223"/>
    </location>
</feature>
<feature type="transmembrane region" description="Helical" evidence="7">
    <location>
        <begin position="100"/>
        <end position="120"/>
    </location>
</feature>
<gene>
    <name evidence="9" type="ORF">TCEB3V08_LOCUS10610</name>
</gene>
<feature type="transmembrane region" description="Helical" evidence="7">
    <location>
        <begin position="273"/>
        <end position="290"/>
    </location>
</feature>
<dbReference type="InterPro" id="IPR018629">
    <property type="entry name" value="XK-rel"/>
</dbReference>
<evidence type="ECO:0000256" key="4">
    <source>
        <dbReference type="ARBA" id="ARBA00022692"/>
    </source>
</evidence>
<dbReference type="EMBL" id="OC321814">
    <property type="protein sequence ID" value="CAD7410724.1"/>
    <property type="molecule type" value="Genomic_DNA"/>
</dbReference>
<feature type="transmembrane region" description="Helical" evidence="7">
    <location>
        <begin position="173"/>
        <end position="192"/>
    </location>
</feature>
<feature type="transmembrane region" description="Helical" evidence="7">
    <location>
        <begin position="43"/>
        <end position="68"/>
    </location>
</feature>
<evidence type="ECO:0000256" key="6">
    <source>
        <dbReference type="ARBA" id="ARBA00023136"/>
    </source>
</evidence>
<accession>A0A7R9H7D2</accession>
<feature type="compositionally biased region" description="Pro residues" evidence="8">
    <location>
        <begin position="620"/>
        <end position="642"/>
    </location>
</feature>
<proteinExistence type="inferred from homology"/>
<evidence type="ECO:0000256" key="7">
    <source>
        <dbReference type="RuleBase" id="RU910716"/>
    </source>
</evidence>
<dbReference type="Pfam" id="PF09815">
    <property type="entry name" value="XK-related"/>
    <property type="match status" value="1"/>
</dbReference>
<keyword evidence="5 7" id="KW-1133">Transmembrane helix</keyword>
<dbReference type="InterPro" id="IPR050895">
    <property type="entry name" value="XK-related_scramblase"/>
</dbReference>
<reference evidence="9" key="1">
    <citation type="submission" date="2020-11" db="EMBL/GenBank/DDBJ databases">
        <authorList>
            <person name="Tran Van P."/>
        </authorList>
    </citation>
    <scope>NUCLEOTIDE SEQUENCE</scope>
</reference>
<comment type="subcellular location">
    <subcellularLocation>
        <location evidence="1">Cell membrane</location>
        <topology evidence="1">Multi-pass membrane protein</topology>
    </subcellularLocation>
    <subcellularLocation>
        <location evidence="7">Membrane</location>
        <topology evidence="7">Multi-pass membrane protein</topology>
    </subcellularLocation>
</comment>
<feature type="transmembrane region" description="Helical" evidence="7">
    <location>
        <begin position="334"/>
        <end position="354"/>
    </location>
</feature>
<feature type="transmembrane region" description="Helical" evidence="7">
    <location>
        <begin position="12"/>
        <end position="37"/>
    </location>
</feature>
<comment type="similarity">
    <text evidence="2 7">Belongs to the XK family.</text>
</comment>
<keyword evidence="3" id="KW-1003">Cell membrane</keyword>
<evidence type="ECO:0000256" key="2">
    <source>
        <dbReference type="ARBA" id="ARBA00008789"/>
    </source>
</evidence>
<organism evidence="9">
    <name type="scientific">Timema cristinae</name>
    <name type="common">Walking stick</name>
    <dbReference type="NCBI Taxonomy" id="61476"/>
    <lineage>
        <taxon>Eukaryota</taxon>
        <taxon>Metazoa</taxon>
        <taxon>Ecdysozoa</taxon>
        <taxon>Arthropoda</taxon>
        <taxon>Hexapoda</taxon>
        <taxon>Insecta</taxon>
        <taxon>Pterygota</taxon>
        <taxon>Neoptera</taxon>
        <taxon>Polyneoptera</taxon>
        <taxon>Phasmatodea</taxon>
        <taxon>Timematodea</taxon>
        <taxon>Timematoidea</taxon>
        <taxon>Timematidae</taxon>
        <taxon>Timema</taxon>
    </lineage>
</organism>
<dbReference type="PANTHER" id="PTHR16024">
    <property type="entry name" value="XK-RELATED PROTEIN"/>
    <property type="match status" value="1"/>
</dbReference>
<dbReference type="PANTHER" id="PTHR16024:SF4">
    <property type="entry name" value="XK-RELATED PROTEIN"/>
    <property type="match status" value="1"/>
</dbReference>
<evidence type="ECO:0000256" key="1">
    <source>
        <dbReference type="ARBA" id="ARBA00004651"/>
    </source>
</evidence>
<feature type="region of interest" description="Disordered" evidence="8">
    <location>
        <begin position="758"/>
        <end position="795"/>
    </location>
</feature>
<feature type="transmembrane region" description="Helical" evidence="7">
    <location>
        <begin position="140"/>
        <end position="161"/>
    </location>
</feature>
<evidence type="ECO:0000313" key="9">
    <source>
        <dbReference type="EMBL" id="CAD7410724.1"/>
    </source>
</evidence>
<feature type="transmembrane region" description="Helical" evidence="7">
    <location>
        <begin position="302"/>
        <end position="322"/>
    </location>
</feature>
<evidence type="ECO:0000256" key="8">
    <source>
        <dbReference type="SAM" id="MobiDB-lite"/>
    </source>
</evidence>
<keyword evidence="4 7" id="KW-0812">Transmembrane</keyword>
<protein>
    <recommendedName>
        <fullName evidence="7">XK-related protein</fullName>
    </recommendedName>
</protein>
<feature type="region of interest" description="Disordered" evidence="8">
    <location>
        <begin position="579"/>
        <end position="646"/>
    </location>
</feature>
<keyword evidence="6 7" id="KW-0472">Membrane</keyword>